<reference evidence="2" key="1">
    <citation type="submission" date="2014-01" db="EMBL/GenBank/DDBJ databases">
        <title>The genome of the white-rot fungus Pycnoporus cinnabarinus: a basidiomycete model with a versatile arsenal for lignocellulosic biomass breakdown.</title>
        <authorList>
            <person name="Levasseur A."/>
            <person name="Lomascolo A."/>
            <person name="Ruiz-Duenas F.J."/>
            <person name="Uzan E."/>
            <person name="Piumi F."/>
            <person name="Kues U."/>
            <person name="Ram A.F.J."/>
            <person name="Murat C."/>
            <person name="Haon M."/>
            <person name="Benoit I."/>
            <person name="Arfi Y."/>
            <person name="Chevret D."/>
            <person name="Drula E."/>
            <person name="Kwon M.J."/>
            <person name="Gouret P."/>
            <person name="Lesage-Meessen L."/>
            <person name="Lombard V."/>
            <person name="Mariette J."/>
            <person name="Noirot C."/>
            <person name="Park J."/>
            <person name="Patyshakuliyeva A."/>
            <person name="Wieneger R.A.B."/>
            <person name="Wosten H.A.B."/>
            <person name="Martin F."/>
            <person name="Coutinho P.M."/>
            <person name="de Vries R."/>
            <person name="Martinez A.T."/>
            <person name="Klopp C."/>
            <person name="Pontarotti P."/>
            <person name="Henrissat B."/>
            <person name="Record E."/>
        </authorList>
    </citation>
    <scope>NUCLEOTIDE SEQUENCE [LARGE SCALE GENOMIC DNA]</scope>
    <source>
        <strain evidence="2">BRFM137</strain>
    </source>
</reference>
<name>A0A060SSN7_PYCCI</name>
<dbReference type="EMBL" id="CCBP010000457">
    <property type="protein sequence ID" value="CDO77557.1"/>
    <property type="molecule type" value="Genomic_DNA"/>
</dbReference>
<dbReference type="AlphaFoldDB" id="A0A060SSN7"/>
<dbReference type="HOGENOM" id="CLU_657451_0_0_1"/>
<evidence type="ECO:0000313" key="2">
    <source>
        <dbReference type="EMBL" id="CDO77557.1"/>
    </source>
</evidence>
<comment type="caution">
    <text evidence="2">The sequence shown here is derived from an EMBL/GenBank/DDBJ whole genome shotgun (WGS) entry which is preliminary data.</text>
</comment>
<dbReference type="OrthoDB" id="2752834at2759"/>
<evidence type="ECO:0000313" key="3">
    <source>
        <dbReference type="Proteomes" id="UP000029665"/>
    </source>
</evidence>
<evidence type="ECO:0000256" key="1">
    <source>
        <dbReference type="SAM" id="MobiDB-lite"/>
    </source>
</evidence>
<keyword evidence="3" id="KW-1185">Reference proteome</keyword>
<feature type="compositionally biased region" description="Low complexity" evidence="1">
    <location>
        <begin position="150"/>
        <end position="161"/>
    </location>
</feature>
<feature type="region of interest" description="Disordered" evidence="1">
    <location>
        <begin position="146"/>
        <end position="182"/>
    </location>
</feature>
<sequence length="418" mass="45766">MAQLEERSAMAPTFLAQFRNDIKALGLEPPGIQPEDVEIVWSSGQIRAVYCVQQRTSRDIIKHLVTRMFTMGHFQEACAQLFIARVLYVEGAIRIASDATAAVRTINDNRAAAPAAPKARIVVLKNSTISTSQTAAILPPLLDNAKNEANRPASASRSANPRGREEKKLYRSVQVQAQTPQPLDHRIKSTQQWPRAKQSQQQVIDMIPLTTHACMRLRNPEDEDILAAQPVVRVLVLEPCAAGNGVAKAFVTDGMSYTHVALTDLMWRVRNSAVPVYVGAALKLTGLTRLPADSVCPVLAHSFELVFASNEELEDVAATSNDPDSPTLMVRSISGGSTLTMDTEVDFAERTGPYDLTRVQRLASELNEERRRRALLEQLLADVCRDLAADHGRGLLPSVVDMMEGLADLADEVALADD</sequence>
<organism evidence="2 3">
    <name type="scientific">Pycnoporus cinnabarinus</name>
    <name type="common">Cinnabar-red polypore</name>
    <name type="synonym">Trametes cinnabarina</name>
    <dbReference type="NCBI Taxonomy" id="5643"/>
    <lineage>
        <taxon>Eukaryota</taxon>
        <taxon>Fungi</taxon>
        <taxon>Dikarya</taxon>
        <taxon>Basidiomycota</taxon>
        <taxon>Agaricomycotina</taxon>
        <taxon>Agaricomycetes</taxon>
        <taxon>Polyporales</taxon>
        <taxon>Polyporaceae</taxon>
        <taxon>Trametes</taxon>
    </lineage>
</organism>
<accession>A0A060SSN7</accession>
<protein>
    <submittedName>
        <fullName evidence="2">Uncharacterized protein</fullName>
    </submittedName>
</protein>
<gene>
    <name evidence="2" type="ORF">BN946_scf184912.g56</name>
</gene>
<dbReference type="Proteomes" id="UP000029665">
    <property type="component" value="Unassembled WGS sequence"/>
</dbReference>
<proteinExistence type="predicted"/>